<dbReference type="InterPro" id="IPR003476">
    <property type="entry name" value="Glyco_hydro_42"/>
</dbReference>
<protein>
    <recommendedName>
        <fullName evidence="3 6">Beta-galactosidase</fullName>
        <shortName evidence="6">Beta-gal</shortName>
        <ecNumber evidence="3 6">3.2.1.23</ecNumber>
    </recommendedName>
</protein>
<dbReference type="AlphaFoldDB" id="A0A177KCR3"/>
<evidence type="ECO:0000259" key="11">
    <source>
        <dbReference type="Pfam" id="PF08533"/>
    </source>
</evidence>
<dbReference type="CDD" id="cd03143">
    <property type="entry name" value="A4_beta-galactosidase_middle_domain"/>
    <property type="match status" value="1"/>
</dbReference>
<sequence length="673" mass="74153">MTSPAWPRLEGIAYGGDYNPEQWPREVWDEDVRLMREAGVNLVSIGIFSWGLLEIREGEFDFGWLDDVIALLHANGIAVDLGTPTASPPAWFFAQYPDARAVTKDGVPLGFGARGMVSHSAPEYRAAIARIAGALAERYGDHPAVVLWHIHNEYGVPVGEDFSPHAVRTWRRWLQEKYGTIAGLNAAWGTAFWGQHYEEWDHVGAPATAPSTINPAQKLDWARYTDAMLRECFRIEKDAIRRHAAQPITTNFMANQHHGVDLWAWADEVDIVSDDHYLWAADEEGEIGLAIAADLSRSVGGGKPWILMEHSTSAVNWQPRNVAKRPGEMARNSLSHFGRGADGILFFQWRAGRSGAEKFHSAMLPHAGVESRVFREVVDLGAKLGRLAEVQGSRVEADVAVLWDFESFWAQDLEWRPSEDVSHDERIRAFYERLWRDDLTVDFALPGHDLSRYRMVVVPSQYLLTAADAANLTAYVAQGGTLVVSFFSAVVDENDAVHPGGYGAVLQDALGVRVEEHLPLRHRDVAGIRFGDEDFAADVWQEDLVVTTAEVRAVYTDGPAGGRPAVTRHGHGEGVGWYISTRPDAEGLRAIMREVYADAGIAVPGTPDGVETILRRGDAADYLVAINHGTDEVSLTTSGTDLLTQAEIRDTLVLPGGDVAVVRVAHTAPRGDR</sequence>
<dbReference type="EC" id="3.2.1.23" evidence="3 6"/>
<dbReference type="GO" id="GO:0004565">
    <property type="term" value="F:beta-galactosidase activity"/>
    <property type="evidence" value="ECO:0007669"/>
    <property type="project" value="UniProtKB-EC"/>
</dbReference>
<dbReference type="SUPFAM" id="SSF51445">
    <property type="entry name" value="(Trans)glycosidases"/>
    <property type="match status" value="1"/>
</dbReference>
<keyword evidence="4 6" id="KW-0378">Hydrolase</keyword>
<dbReference type="Gene3D" id="3.40.50.880">
    <property type="match status" value="1"/>
</dbReference>
<dbReference type="InterPro" id="IPR013780">
    <property type="entry name" value="Glyco_hydro_b"/>
</dbReference>
<comment type="similarity">
    <text evidence="2 6">Belongs to the glycosyl hydrolase 42 family.</text>
</comment>
<accession>A0A177KCR3</accession>
<dbReference type="InterPro" id="IPR017853">
    <property type="entry name" value="GH"/>
</dbReference>
<feature type="active site" description="Nucleophile" evidence="7">
    <location>
        <position position="309"/>
    </location>
</feature>
<evidence type="ECO:0000256" key="7">
    <source>
        <dbReference type="PIRSR" id="PIRSR001084-1"/>
    </source>
</evidence>
<organism evidence="12 13">
    <name type="scientific">Microbacterium oleivorans</name>
    <dbReference type="NCBI Taxonomy" id="273677"/>
    <lineage>
        <taxon>Bacteria</taxon>
        <taxon>Bacillati</taxon>
        <taxon>Actinomycetota</taxon>
        <taxon>Actinomycetes</taxon>
        <taxon>Micrococcales</taxon>
        <taxon>Microbacteriaceae</taxon>
        <taxon>Microbacterium</taxon>
    </lineage>
</organism>
<evidence type="ECO:0000256" key="8">
    <source>
        <dbReference type="PIRSR" id="PIRSR001084-2"/>
    </source>
</evidence>
<dbReference type="Proteomes" id="UP000076998">
    <property type="component" value="Unassembled WGS sequence"/>
</dbReference>
<dbReference type="Pfam" id="PF08532">
    <property type="entry name" value="Glyco_hydro_42M"/>
    <property type="match status" value="1"/>
</dbReference>
<gene>
    <name evidence="12" type="ORF">AYL44_02685</name>
</gene>
<feature type="binding site" evidence="8">
    <location>
        <position position="114"/>
    </location>
    <ligand>
        <name>substrate</name>
    </ligand>
</feature>
<dbReference type="InterPro" id="IPR029062">
    <property type="entry name" value="Class_I_gatase-like"/>
</dbReference>
<dbReference type="InterPro" id="IPR013739">
    <property type="entry name" value="Beta_galactosidase_C"/>
</dbReference>
<dbReference type="InterPro" id="IPR013529">
    <property type="entry name" value="Glyco_hydro_42_N"/>
</dbReference>
<reference evidence="12 13" key="1">
    <citation type="submission" date="2016-02" db="EMBL/GenBank/DDBJ databases">
        <authorList>
            <person name="Wen L."/>
            <person name="He K."/>
            <person name="Yang H."/>
        </authorList>
    </citation>
    <scope>NUCLEOTIDE SEQUENCE [LARGE SCALE GENOMIC DNA]</scope>
    <source>
        <strain evidence="12 13">CD11_3</strain>
    </source>
</reference>
<evidence type="ECO:0000256" key="6">
    <source>
        <dbReference type="PIRNR" id="PIRNR001084"/>
    </source>
</evidence>
<comment type="caution">
    <text evidence="12">The sequence shown here is derived from an EMBL/GenBank/DDBJ whole genome shotgun (WGS) entry which is preliminary data.</text>
</comment>
<dbReference type="EMBL" id="LSTV01000001">
    <property type="protein sequence ID" value="OAH51200.1"/>
    <property type="molecule type" value="Genomic_DNA"/>
</dbReference>
<evidence type="ECO:0000259" key="9">
    <source>
        <dbReference type="Pfam" id="PF02449"/>
    </source>
</evidence>
<feature type="active site" description="Proton donor" evidence="7">
    <location>
        <position position="153"/>
    </location>
</feature>
<evidence type="ECO:0000313" key="12">
    <source>
        <dbReference type="EMBL" id="OAH51200.1"/>
    </source>
</evidence>
<evidence type="ECO:0000256" key="2">
    <source>
        <dbReference type="ARBA" id="ARBA00005940"/>
    </source>
</evidence>
<evidence type="ECO:0000259" key="10">
    <source>
        <dbReference type="Pfam" id="PF08532"/>
    </source>
</evidence>
<dbReference type="InterPro" id="IPR013738">
    <property type="entry name" value="Beta_galactosidase_Trimer"/>
</dbReference>
<keyword evidence="5 6" id="KW-0326">Glycosidase</keyword>
<dbReference type="GO" id="GO:0006012">
    <property type="term" value="P:galactose metabolic process"/>
    <property type="evidence" value="ECO:0007669"/>
    <property type="project" value="InterPro"/>
</dbReference>
<dbReference type="Pfam" id="PF02449">
    <property type="entry name" value="Glyco_hydro_42"/>
    <property type="match status" value="1"/>
</dbReference>
<dbReference type="PANTHER" id="PTHR36447:SF1">
    <property type="entry name" value="BETA-GALACTOSIDASE GANA"/>
    <property type="match status" value="1"/>
</dbReference>
<evidence type="ECO:0000256" key="4">
    <source>
        <dbReference type="ARBA" id="ARBA00022801"/>
    </source>
</evidence>
<evidence type="ECO:0000313" key="13">
    <source>
        <dbReference type="Proteomes" id="UP000076998"/>
    </source>
</evidence>
<feature type="binding site" evidence="8">
    <location>
        <position position="152"/>
    </location>
    <ligand>
        <name>substrate</name>
    </ligand>
</feature>
<evidence type="ECO:0000256" key="5">
    <source>
        <dbReference type="ARBA" id="ARBA00023295"/>
    </source>
</evidence>
<dbReference type="GO" id="GO:0009341">
    <property type="term" value="C:beta-galactosidase complex"/>
    <property type="evidence" value="ECO:0007669"/>
    <property type="project" value="InterPro"/>
</dbReference>
<proteinExistence type="inferred from homology"/>
<name>A0A177KCR3_9MICO</name>
<feature type="domain" description="Beta-galactosidase trimerisation" evidence="10">
    <location>
        <begin position="397"/>
        <end position="601"/>
    </location>
</feature>
<dbReference type="Gene3D" id="2.60.40.1180">
    <property type="entry name" value="Golgi alpha-mannosidase II"/>
    <property type="match status" value="1"/>
</dbReference>
<comment type="catalytic activity">
    <reaction evidence="1 6">
        <text>Hydrolysis of terminal non-reducing beta-D-galactose residues in beta-D-galactosides.</text>
        <dbReference type="EC" id="3.2.1.23"/>
    </reaction>
</comment>
<dbReference type="Gene3D" id="3.20.20.80">
    <property type="entry name" value="Glycosidases"/>
    <property type="match status" value="1"/>
</dbReference>
<dbReference type="PIRSF" id="PIRSF001084">
    <property type="entry name" value="B-galactosidase"/>
    <property type="match status" value="1"/>
</dbReference>
<evidence type="ECO:0000256" key="1">
    <source>
        <dbReference type="ARBA" id="ARBA00001412"/>
    </source>
</evidence>
<dbReference type="SUPFAM" id="SSF52317">
    <property type="entry name" value="Class I glutamine amidotransferase-like"/>
    <property type="match status" value="1"/>
</dbReference>
<feature type="binding site" evidence="8">
    <location>
        <position position="317"/>
    </location>
    <ligand>
        <name>substrate</name>
    </ligand>
</feature>
<dbReference type="OrthoDB" id="9800974at2"/>
<dbReference type="RefSeq" id="WP_064001707.1">
    <property type="nucleotide sequence ID" value="NZ_LSTV01000001.1"/>
</dbReference>
<evidence type="ECO:0000256" key="3">
    <source>
        <dbReference type="ARBA" id="ARBA00012756"/>
    </source>
</evidence>
<dbReference type="PANTHER" id="PTHR36447">
    <property type="entry name" value="BETA-GALACTOSIDASE GANA"/>
    <property type="match status" value="1"/>
</dbReference>
<feature type="domain" description="Glycoside hydrolase family 42 N-terminal" evidence="9">
    <location>
        <begin position="17"/>
        <end position="385"/>
    </location>
</feature>
<feature type="domain" description="Beta-galactosidase C-terminal" evidence="11">
    <location>
        <begin position="609"/>
        <end position="663"/>
    </location>
</feature>
<dbReference type="Pfam" id="PF08533">
    <property type="entry name" value="Glyco_hydro_42C"/>
    <property type="match status" value="1"/>
</dbReference>